<keyword evidence="1" id="KW-0812">Transmembrane</keyword>
<keyword evidence="1" id="KW-0472">Membrane</keyword>
<dbReference type="PANTHER" id="PTHR37783:SF1">
    <property type="entry name" value="MEMBRANE PROTEIN, PUTATIVE (AFU_ORTHOLOGUE AFUA_1G04315)-RELATED"/>
    <property type="match status" value="1"/>
</dbReference>
<dbReference type="InterPro" id="IPR019595">
    <property type="entry name" value="DUF2470"/>
</dbReference>
<proteinExistence type="predicted"/>
<dbReference type="InterPro" id="IPR037119">
    <property type="entry name" value="Haem_oxidase_HugZ-like_sf"/>
</dbReference>
<gene>
    <name evidence="3" type="ORF">MG3_05962</name>
</gene>
<accession>A0AB34PJS5</accession>
<feature type="transmembrane region" description="Helical" evidence="1">
    <location>
        <begin position="175"/>
        <end position="192"/>
    </location>
</feature>
<evidence type="ECO:0000313" key="4">
    <source>
        <dbReference type="Proteomes" id="UP000030161"/>
    </source>
</evidence>
<comment type="caution">
    <text evidence="3">The sequence shown here is derived from an EMBL/GenBank/DDBJ whole genome shotgun (WGS) entry which is preliminary data.</text>
</comment>
<dbReference type="AlphaFoldDB" id="A0AB34PJS5"/>
<dbReference type="Proteomes" id="UP000030161">
    <property type="component" value="Unassembled WGS sequence"/>
</dbReference>
<name>A0AB34PJS5_CANAX</name>
<dbReference type="Gene3D" id="3.20.180.10">
    <property type="entry name" value="PNP-oxidase-like"/>
    <property type="match status" value="1"/>
</dbReference>
<dbReference type="PANTHER" id="PTHR37783">
    <property type="entry name" value="MEMBRANE PROTEIN, PUTATIVE (AFU_ORTHOLOGUE AFUA_1G04315)-RELATED"/>
    <property type="match status" value="1"/>
</dbReference>
<dbReference type="Pfam" id="PF10615">
    <property type="entry name" value="DUF2470"/>
    <property type="match status" value="1"/>
</dbReference>
<dbReference type="SMR" id="A0AB34PJS5"/>
<evidence type="ECO:0000259" key="2">
    <source>
        <dbReference type="Pfam" id="PF10615"/>
    </source>
</evidence>
<protein>
    <recommendedName>
        <fullName evidence="2">DUF2470 domain-containing protein</fullName>
    </recommendedName>
</protein>
<organism evidence="3 4">
    <name type="scientific">Candida albicans P78048</name>
    <dbReference type="NCBI Taxonomy" id="1094989"/>
    <lineage>
        <taxon>Eukaryota</taxon>
        <taxon>Fungi</taxon>
        <taxon>Dikarya</taxon>
        <taxon>Ascomycota</taxon>
        <taxon>Saccharomycotina</taxon>
        <taxon>Pichiomycetes</taxon>
        <taxon>Debaryomycetaceae</taxon>
        <taxon>Candida/Lodderomyces clade</taxon>
        <taxon>Candida</taxon>
    </lineage>
</organism>
<evidence type="ECO:0000256" key="1">
    <source>
        <dbReference type="SAM" id="Phobius"/>
    </source>
</evidence>
<keyword evidence="1" id="KW-1133">Transmembrane helix</keyword>
<feature type="domain" description="DUF2470" evidence="2">
    <location>
        <begin position="5"/>
        <end position="93"/>
    </location>
</feature>
<reference evidence="3 4" key="1">
    <citation type="submission" date="2013-12" db="EMBL/GenBank/DDBJ databases">
        <title>The Genome Sequence of Candida albicans P78048.</title>
        <authorList>
            <consortium name="The Broad Institute Genome Sequencing Platform"/>
            <consortium name="The Broad Institute Genome Sequencing Center for Infectious Disease"/>
            <person name="Cuomo C."/>
            <person name="Bennett R."/>
            <person name="Hirakawa M."/>
            <person name="Noverr M."/>
            <person name="Mitchell A."/>
            <person name="Young S.K."/>
            <person name="Zeng Q."/>
            <person name="Gargeya S."/>
            <person name="Fitzgerald M."/>
            <person name="Abouelleil A."/>
            <person name="Alvarado L."/>
            <person name="Berlin A.M."/>
            <person name="Chapman S.B."/>
            <person name="Dewar J."/>
            <person name="Goldberg J."/>
            <person name="Griggs A."/>
            <person name="Gujja S."/>
            <person name="Hansen M."/>
            <person name="Howarth C."/>
            <person name="Imamovic A."/>
            <person name="Larimer J."/>
            <person name="McCowan C."/>
            <person name="Murphy C."/>
            <person name="Pearson M."/>
            <person name="Priest M."/>
            <person name="Roberts A."/>
            <person name="Saif S."/>
            <person name="Shea T."/>
            <person name="Sykes S."/>
            <person name="Wortman J."/>
            <person name="Nusbaum C."/>
            <person name="Birren B."/>
        </authorList>
    </citation>
    <scope>NUCLEOTIDE SEQUENCE [LARGE SCALE GENOMIC DNA]</scope>
    <source>
        <strain evidence="3 4">P78048</strain>
    </source>
</reference>
<dbReference type="EMBL" id="AJIX01000052">
    <property type="protein sequence ID" value="KGR02306.1"/>
    <property type="molecule type" value="Genomic_DNA"/>
</dbReference>
<evidence type="ECO:0000313" key="3">
    <source>
        <dbReference type="EMBL" id="KGR02306.1"/>
    </source>
</evidence>
<sequence length="226" mass="26059">MSSPSERIIGHMNKDHQLALSDYVVVYGDVNPANLIEESVQLVSVDEKQIVIDYDIIKPPITKTLSLYWHDAKEDENIQVKAYGDIKGKLIAMAKYCANEQGYAVKKLTKVHGPDFLGAPMYLVWLVLFVNAYDPTILRKLFANDALFNKLIGYLPGWTFALYRDMEKNAHRHIIGLAIAHLGEILFFTKGYLAKYRAPENQRWIWYVMNFFEGFPVMLRLRRATK</sequence>
<feature type="transmembrane region" description="Helical" evidence="1">
    <location>
        <begin position="116"/>
        <end position="134"/>
    </location>
</feature>